<name>L9XPR3_9EURY</name>
<dbReference type="AlphaFoldDB" id="L9XPR3"/>
<sequence length="89" mass="9808">MSLRARLQADQTTTTYLRCTERRGGSDNATAADNALAAHDRAIDAVEWRPDTEPPRSRSRTADDESVHSDLSPAAQKGLRKTPERDGED</sequence>
<dbReference type="EMBL" id="AOID01000060">
    <property type="protein sequence ID" value="ELY63497.1"/>
    <property type="molecule type" value="Genomic_DNA"/>
</dbReference>
<evidence type="ECO:0000313" key="2">
    <source>
        <dbReference type="EMBL" id="ELY63497.1"/>
    </source>
</evidence>
<protein>
    <submittedName>
        <fullName evidence="2">Uncharacterized protein</fullName>
    </submittedName>
</protein>
<reference evidence="2 3" key="1">
    <citation type="journal article" date="2014" name="PLoS Genet.">
        <title>Phylogenetically driven sequencing of extremely halophilic archaea reveals strategies for static and dynamic osmo-response.</title>
        <authorList>
            <person name="Becker E.A."/>
            <person name="Seitzer P.M."/>
            <person name="Tritt A."/>
            <person name="Larsen D."/>
            <person name="Krusor M."/>
            <person name="Yao A.I."/>
            <person name="Wu D."/>
            <person name="Madern D."/>
            <person name="Eisen J.A."/>
            <person name="Darling A.E."/>
            <person name="Facciotti M.T."/>
        </authorList>
    </citation>
    <scope>NUCLEOTIDE SEQUENCE [LARGE SCALE GENOMIC DNA]</scope>
    <source>
        <strain evidence="2 3">JCM 10478</strain>
    </source>
</reference>
<feature type="region of interest" description="Disordered" evidence="1">
    <location>
        <begin position="42"/>
        <end position="89"/>
    </location>
</feature>
<accession>L9XPR3</accession>
<comment type="caution">
    <text evidence="2">The sequence shown here is derived from an EMBL/GenBank/DDBJ whole genome shotgun (WGS) entry which is preliminary data.</text>
</comment>
<feature type="region of interest" description="Disordered" evidence="1">
    <location>
        <begin position="1"/>
        <end position="28"/>
    </location>
</feature>
<feature type="compositionally biased region" description="Basic and acidic residues" evidence="1">
    <location>
        <begin position="42"/>
        <end position="68"/>
    </location>
</feature>
<keyword evidence="3" id="KW-1185">Reference proteome</keyword>
<dbReference type="Proteomes" id="UP000011632">
    <property type="component" value="Unassembled WGS sequence"/>
</dbReference>
<gene>
    <name evidence="2" type="ORF">C489_18836</name>
</gene>
<proteinExistence type="predicted"/>
<evidence type="ECO:0000256" key="1">
    <source>
        <dbReference type="SAM" id="MobiDB-lite"/>
    </source>
</evidence>
<evidence type="ECO:0000313" key="3">
    <source>
        <dbReference type="Proteomes" id="UP000011632"/>
    </source>
</evidence>
<organism evidence="2 3">
    <name type="scientific">Natrinema versiforme JCM 10478</name>
    <dbReference type="NCBI Taxonomy" id="1227496"/>
    <lineage>
        <taxon>Archaea</taxon>
        <taxon>Methanobacteriati</taxon>
        <taxon>Methanobacteriota</taxon>
        <taxon>Stenosarchaea group</taxon>
        <taxon>Halobacteria</taxon>
        <taxon>Halobacteriales</taxon>
        <taxon>Natrialbaceae</taxon>
        <taxon>Natrinema</taxon>
    </lineage>
</organism>